<sequence length="313" mass="34497">MPVAAVLEPYVYEGGVHKHGLIIELLEDLGGYLVQSTPAATEINLVMLIPRKDVPLMEELAKKILGKLTRAPLTGTEIAVVSPTLAYHHLPHSACDVAEHLRRDGANTNMLGLARGMGRRVALSQDYERRLINEHDIAVYSFGNFSDCIINKKPKLFSGVNVPIVATGGPDLSTGDVEGADVYVGGIGRVSHRLRNEGEMDSLDVLNKTVGEVVDKLREEISRDPLAVLPARVMKEIKEQVPEINDVLTPAPITLQLDGMRVKLPFGQFHEKLEQLELDENISLSDVANITPSKMKDYILIKIRRRSETGFTI</sequence>
<dbReference type="STRING" id="2177.BHR79_04400"/>
<dbReference type="OrthoDB" id="52512at2157"/>
<dbReference type="NCBIfam" id="TIGR03274">
    <property type="entry name" value="methan_mark_7"/>
    <property type="match status" value="1"/>
</dbReference>
<dbReference type="Proteomes" id="UP000186879">
    <property type="component" value="Chromosome"/>
</dbReference>
<evidence type="ECO:0000313" key="3">
    <source>
        <dbReference type="EMBL" id="SDW71926.1"/>
    </source>
</evidence>
<reference evidence="1 4" key="1">
    <citation type="submission" date="2016-10" db="EMBL/GenBank/DDBJ databases">
        <title>Methanohalophilus halophilus.</title>
        <authorList>
            <person name="L'haridon S."/>
        </authorList>
    </citation>
    <scope>NUCLEOTIDE SEQUENCE [LARGE SCALE GENOMIC DNA]</scope>
    <source>
        <strain evidence="1 4">Z-7982</strain>
    </source>
</reference>
<evidence type="ECO:0000313" key="4">
    <source>
        <dbReference type="Proteomes" id="UP000186879"/>
    </source>
</evidence>
<dbReference type="GeneID" id="30582978"/>
<dbReference type="EMBL" id="FNMU01000004">
    <property type="protein sequence ID" value="SDW71926.1"/>
    <property type="molecule type" value="Genomic_DNA"/>
</dbReference>
<dbReference type="EMBL" id="RJJG01000006">
    <property type="protein sequence ID" value="RNI07996.1"/>
    <property type="molecule type" value="Genomic_DNA"/>
</dbReference>
<evidence type="ECO:0000313" key="1">
    <source>
        <dbReference type="EMBL" id="APH38802.1"/>
    </source>
</evidence>
<dbReference type="Proteomes" id="UP000267921">
    <property type="component" value="Unassembled WGS sequence"/>
</dbReference>
<dbReference type="KEGG" id="mhaz:BHR79_04400"/>
<dbReference type="PIRSF" id="PIRSF019164">
    <property type="entry name" value="UCP019164"/>
    <property type="match status" value="1"/>
</dbReference>
<dbReference type="EMBL" id="CP017921">
    <property type="protein sequence ID" value="APH38802.1"/>
    <property type="molecule type" value="Genomic_DNA"/>
</dbReference>
<evidence type="ECO:0000313" key="6">
    <source>
        <dbReference type="Proteomes" id="UP000267921"/>
    </source>
</evidence>
<dbReference type="InterPro" id="IPR026327">
    <property type="entry name" value="Me_CoM_Rdtase_prot-C-like"/>
</dbReference>
<keyword evidence="4" id="KW-1185">Reference proteome</keyword>
<dbReference type="Pfam" id="PF04609">
    <property type="entry name" value="MCR_C"/>
    <property type="match status" value="1"/>
</dbReference>
<reference evidence="3 5" key="2">
    <citation type="submission" date="2016-10" db="EMBL/GenBank/DDBJ databases">
        <authorList>
            <person name="de Groot N.N."/>
        </authorList>
    </citation>
    <scope>NUCLEOTIDE SEQUENCE [LARGE SCALE GENOMIC DNA]</scope>
    <source>
        <strain evidence="3 5">Z-7982</strain>
    </source>
</reference>
<evidence type="ECO:0000313" key="5">
    <source>
        <dbReference type="Proteomes" id="UP000198669"/>
    </source>
</evidence>
<gene>
    <name evidence="1" type="ORF">BHR79_04400</name>
    <name evidence="2" type="ORF">EFE40_08575</name>
    <name evidence="3" type="ORF">SAMN04515625_1493</name>
</gene>
<name>A0A1L3Q1Q2_9EURY</name>
<protein>
    <submittedName>
        <fullName evidence="2">Methanogenesis marker 7 protein</fullName>
    </submittedName>
    <submittedName>
        <fullName evidence="3">Putative methanogenesis marker protein 7</fullName>
    </submittedName>
</protein>
<proteinExistence type="predicted"/>
<dbReference type="Proteomes" id="UP000198669">
    <property type="component" value="Unassembled WGS sequence"/>
</dbReference>
<accession>A0A1L3Q1Q2</accession>
<dbReference type="RefSeq" id="WP_072561250.1">
    <property type="nucleotide sequence ID" value="NZ_CP017921.1"/>
</dbReference>
<evidence type="ECO:0000313" key="2">
    <source>
        <dbReference type="EMBL" id="RNI07996.1"/>
    </source>
</evidence>
<organism evidence="1 4">
    <name type="scientific">Methanohalophilus halophilus</name>
    <dbReference type="NCBI Taxonomy" id="2177"/>
    <lineage>
        <taxon>Archaea</taxon>
        <taxon>Methanobacteriati</taxon>
        <taxon>Methanobacteriota</taxon>
        <taxon>Stenosarchaea group</taxon>
        <taxon>Methanomicrobia</taxon>
        <taxon>Methanosarcinales</taxon>
        <taxon>Methanosarcinaceae</taxon>
        <taxon>Methanohalophilus</taxon>
    </lineage>
</organism>
<dbReference type="InterPro" id="IPR011312">
    <property type="entry name" value="Menthan_mark_7"/>
</dbReference>
<dbReference type="AlphaFoldDB" id="A0A1L3Q1Q2"/>
<reference evidence="2 6" key="3">
    <citation type="submission" date="2018-10" db="EMBL/GenBank/DDBJ databases">
        <title>Cultivation of a novel Methanohalophilus strain from Kebrit Deep of the Red Sea and a genomic comparison of members of the genus Methanohalophilus.</title>
        <authorList>
            <person name="Guan Y."/>
            <person name="Ngugi D.K."/>
            <person name="Stingl U."/>
        </authorList>
    </citation>
    <scope>NUCLEOTIDE SEQUENCE [LARGE SCALE GENOMIC DNA]</scope>
    <source>
        <strain evidence="2 6">DSM 3094</strain>
    </source>
</reference>